<accession>A0ABY4EGU6</accession>
<dbReference type="InterPro" id="IPR021729">
    <property type="entry name" value="DUF3298"/>
</dbReference>
<feature type="signal peptide" evidence="1">
    <location>
        <begin position="1"/>
        <end position="23"/>
    </location>
</feature>
<dbReference type="InterPro" id="IPR037126">
    <property type="entry name" value="PdaC/RsiV-like_sf"/>
</dbReference>
<dbReference type="Proteomes" id="UP000831787">
    <property type="component" value="Chromosome"/>
</dbReference>
<gene>
    <name evidence="3" type="ORF">MUN89_17555</name>
</gene>
<name>A0ABY4EGU6_9BACI</name>
<keyword evidence="1" id="KW-0732">Signal</keyword>
<sequence length="222" mass="25573">MKKNLCVLLSCMLVSGLFYPIQASSQYGIKHKDQVTQDWEVHVDYPIFQQLENKKLQNEINKKIIQKLEDTSREISSAAEEMNGFPVLYYEESSVIKNEEFYSVILTSHISKGNNYNSTVTSINFMNQSNGKVVGLKDLFQMEELNKQVRKELAKEPDTYFTKSFAGVRENTAFYIRGKLVTLIFNKFEIAPGVYGTPEIQIPLERLKRKDNETYAPFPSIT</sequence>
<feature type="chain" id="PRO_5045857563" evidence="1">
    <location>
        <begin position="24"/>
        <end position="222"/>
    </location>
</feature>
<keyword evidence="4" id="KW-1185">Reference proteome</keyword>
<protein>
    <submittedName>
        <fullName evidence="3">DUF3298 and DUF4163 domain-containing protein</fullName>
    </submittedName>
</protein>
<feature type="domain" description="DUF3298" evidence="2">
    <location>
        <begin position="137"/>
        <end position="204"/>
    </location>
</feature>
<dbReference type="Pfam" id="PF11738">
    <property type="entry name" value="DUF3298"/>
    <property type="match status" value="1"/>
</dbReference>
<dbReference type="Gene3D" id="3.90.640.20">
    <property type="entry name" value="Heat-shock cognate protein, ATPase"/>
    <property type="match status" value="1"/>
</dbReference>
<dbReference type="RefSeq" id="WP_244709031.1">
    <property type="nucleotide sequence ID" value="NZ_CP095073.1"/>
</dbReference>
<evidence type="ECO:0000256" key="1">
    <source>
        <dbReference type="SAM" id="SignalP"/>
    </source>
</evidence>
<evidence type="ECO:0000259" key="2">
    <source>
        <dbReference type="Pfam" id="PF11738"/>
    </source>
</evidence>
<organism evidence="3 4">
    <name type="scientific">Halobacillus salinarum</name>
    <dbReference type="NCBI Taxonomy" id="2932257"/>
    <lineage>
        <taxon>Bacteria</taxon>
        <taxon>Bacillati</taxon>
        <taxon>Bacillota</taxon>
        <taxon>Bacilli</taxon>
        <taxon>Bacillales</taxon>
        <taxon>Bacillaceae</taxon>
        <taxon>Halobacillus</taxon>
    </lineage>
</organism>
<evidence type="ECO:0000313" key="3">
    <source>
        <dbReference type="EMBL" id="UOQ43672.1"/>
    </source>
</evidence>
<dbReference type="EMBL" id="CP095073">
    <property type="protein sequence ID" value="UOQ43672.1"/>
    <property type="molecule type" value="Genomic_DNA"/>
</dbReference>
<dbReference type="Gene3D" id="3.30.565.40">
    <property type="entry name" value="Fervidobacterium nodosum Rt17-B1 like"/>
    <property type="match status" value="1"/>
</dbReference>
<evidence type="ECO:0000313" key="4">
    <source>
        <dbReference type="Proteomes" id="UP000831787"/>
    </source>
</evidence>
<reference evidence="3 4" key="1">
    <citation type="submission" date="2022-04" db="EMBL/GenBank/DDBJ databases">
        <title>Halobacillus sp. isolated from saltern.</title>
        <authorList>
            <person name="Won M."/>
            <person name="Lee C.-M."/>
            <person name="Woen H.-Y."/>
            <person name="Kwon S.-W."/>
        </authorList>
    </citation>
    <scope>NUCLEOTIDE SEQUENCE [LARGE SCALE GENOMIC DNA]</scope>
    <source>
        <strain evidence="3 4">SSBR10-3</strain>
    </source>
</reference>
<proteinExistence type="predicted"/>